<evidence type="ECO:0000313" key="3">
    <source>
        <dbReference type="Proteomes" id="UP000018227"/>
    </source>
</evidence>
<keyword evidence="1" id="KW-0472">Membrane</keyword>
<dbReference type="STRING" id="592026.GCWU0000282_001726"/>
<protein>
    <submittedName>
        <fullName evidence="2">Uncharacterized protein</fullName>
    </submittedName>
</protein>
<sequence>MKKSRRRKVMNPTLVIAAFLGLWLVLFIPFMILNAKRKKKAESFVSGNNDKAVIHLYCKNIKINGQNVSVFNPVTGEGLEKIVALEPGSYTFEGIFETTEIGLVTNKNLKTEAVQFNLNLERGCKYSAAMYSYSPEDRKSYYKGEVGEEILSIPLTLYEGSENVKAYVICYKEN</sequence>
<keyword evidence="1" id="KW-1133">Transmembrane helix</keyword>
<evidence type="ECO:0000256" key="1">
    <source>
        <dbReference type="SAM" id="Phobius"/>
    </source>
</evidence>
<dbReference type="Proteomes" id="UP000018227">
    <property type="component" value="Unassembled WGS sequence"/>
</dbReference>
<proteinExistence type="predicted"/>
<reference evidence="2 3" key="1">
    <citation type="submission" date="2013-06" db="EMBL/GenBank/DDBJ databases">
        <authorList>
            <person name="Weinstock G."/>
            <person name="Sodergren E."/>
            <person name="Clifton S."/>
            <person name="Fulton L."/>
            <person name="Fulton B."/>
            <person name="Courtney L."/>
            <person name="Fronick C."/>
            <person name="Harrison M."/>
            <person name="Strong C."/>
            <person name="Farmer C."/>
            <person name="Delahaunty K."/>
            <person name="Markovic C."/>
            <person name="Hall O."/>
            <person name="Minx P."/>
            <person name="Tomlinson C."/>
            <person name="Mitreva M."/>
            <person name="Nelson J."/>
            <person name="Hou S."/>
            <person name="Wollam A."/>
            <person name="Pepin K.H."/>
            <person name="Johnson M."/>
            <person name="Bhonagiri V."/>
            <person name="Nash W.E."/>
            <person name="Warren W."/>
            <person name="Chinwalla A."/>
            <person name="Mardis E.R."/>
            <person name="Wilson R.K."/>
        </authorList>
    </citation>
    <scope>NUCLEOTIDE SEQUENCE [LARGE SCALE GENOMIC DNA]</scope>
    <source>
        <strain evidence="2 3">ATCC 51271</strain>
    </source>
</reference>
<dbReference type="eggNOG" id="ENOG5030U4Y">
    <property type="taxonomic scope" value="Bacteria"/>
</dbReference>
<organism evidence="2 3">
    <name type="scientific">Catonella morbi ATCC 51271</name>
    <dbReference type="NCBI Taxonomy" id="592026"/>
    <lineage>
        <taxon>Bacteria</taxon>
        <taxon>Bacillati</taxon>
        <taxon>Bacillota</taxon>
        <taxon>Clostridia</taxon>
        <taxon>Lachnospirales</taxon>
        <taxon>Lachnospiraceae</taxon>
        <taxon>Catonella</taxon>
    </lineage>
</organism>
<feature type="transmembrane region" description="Helical" evidence="1">
    <location>
        <begin position="12"/>
        <end position="33"/>
    </location>
</feature>
<gene>
    <name evidence="2" type="ORF">GCWU0000282_001726</name>
</gene>
<accession>V2Y569</accession>
<dbReference type="EMBL" id="ACIL03000013">
    <property type="protein sequence ID" value="ESL02856.1"/>
    <property type="molecule type" value="Genomic_DNA"/>
</dbReference>
<comment type="caution">
    <text evidence="2">The sequence shown here is derived from an EMBL/GenBank/DDBJ whole genome shotgun (WGS) entry which is preliminary data.</text>
</comment>
<keyword evidence="3" id="KW-1185">Reference proteome</keyword>
<evidence type="ECO:0000313" key="2">
    <source>
        <dbReference type="EMBL" id="ESL02856.1"/>
    </source>
</evidence>
<dbReference type="HOGENOM" id="CLU_136178_0_0_9"/>
<name>V2Y569_9FIRM</name>
<dbReference type="AlphaFoldDB" id="V2Y569"/>
<keyword evidence="1" id="KW-0812">Transmembrane</keyword>